<feature type="region of interest" description="Disordered" evidence="1">
    <location>
        <begin position="41"/>
        <end position="61"/>
    </location>
</feature>
<feature type="chain" id="PRO_5009704518" evidence="2">
    <location>
        <begin position="20"/>
        <end position="251"/>
    </location>
</feature>
<dbReference type="InParanoid" id="M4BIP0"/>
<keyword evidence="5" id="KW-1185">Reference proteome</keyword>
<evidence type="ECO:0000313" key="4">
    <source>
        <dbReference type="EnsemblProtists" id="HpaP806266"/>
    </source>
</evidence>
<evidence type="ECO:0000256" key="1">
    <source>
        <dbReference type="SAM" id="MobiDB-lite"/>
    </source>
</evidence>
<dbReference type="HOGENOM" id="CLU_1108840_0_0_1"/>
<evidence type="ECO:0000313" key="3">
    <source>
        <dbReference type="EMBL" id="BAP68898.1"/>
    </source>
</evidence>
<reference evidence="3" key="2">
    <citation type="journal article" date="2014" name="PLoS Pathog.">
        <title>Expression profiling during arabidopsis/downy mildew interaction reveals a highly-expressed effector that attenuates responses to salicylic acid.</title>
        <authorList>
            <person name="Asai S."/>
            <person name="Rallapalli G."/>
            <person name="Piquerez S.J.M."/>
            <person name="Caillaud M.C."/>
            <person name="Furzer O.J."/>
            <person name="Ishaque N."/>
            <person name="Wirthmueller L."/>
            <person name="Fabro G."/>
            <person name="Shirasu K."/>
            <person name="Jones J.D.G."/>
        </authorList>
    </citation>
    <scope>NUCLEOTIDE SEQUENCE</scope>
    <source>
        <strain evidence="3">Emoy2</strain>
    </source>
</reference>
<feature type="compositionally biased region" description="Polar residues" evidence="1">
    <location>
        <begin position="43"/>
        <end position="61"/>
    </location>
</feature>
<dbReference type="Proteomes" id="UP000011713">
    <property type="component" value="Unassembled WGS sequence"/>
</dbReference>
<dbReference type="EnsemblProtists" id="HpaT806266">
    <property type="protein sequence ID" value="HpaP806266"/>
    <property type="gene ID" value="HpaG806266"/>
</dbReference>
<protein>
    <submittedName>
        <fullName evidence="3">RxLR effector candidate protein</fullName>
    </submittedName>
</protein>
<proteinExistence type="evidence at transcript level"/>
<evidence type="ECO:0000313" key="5">
    <source>
        <dbReference type="Proteomes" id="UP000011713"/>
    </source>
</evidence>
<gene>
    <name evidence="3" type="primary">HaRxLL22</name>
</gene>
<dbReference type="EMBL" id="JH598301">
    <property type="status" value="NOT_ANNOTATED_CDS"/>
    <property type="molecule type" value="Genomic_DNA"/>
</dbReference>
<evidence type="ECO:0000256" key="2">
    <source>
        <dbReference type="SAM" id="SignalP"/>
    </source>
</evidence>
<dbReference type="VEuPathDB" id="FungiDB:HpaG806266"/>
<name>M4BIP0_HYAAE</name>
<sequence length="251" mass="27827">MRPLSPFLKTLTILQWTSAGSTTANGGQTDVAAGTLSAGTPLPETSASVEPAGSQPQGLASGKTYNEFQEQEARFSWSSLPDSRKILGMDELFADVPLQLIESVKENNEKAGMIVTHDRLALWLHQFQTHGLSFHDDAPMESSMHSNQGGKLAVLFHGIRGITGMEEFAEAMQRKLLEEYPEAMPQVSESWRALGLRPDKAYVMMPILVEQIAAGANREKSEWPKALQMISHWLNYVDIYRSEGFNFSNIE</sequence>
<keyword evidence="2" id="KW-0732">Signal</keyword>
<feature type="signal peptide" evidence="2">
    <location>
        <begin position="1"/>
        <end position="19"/>
    </location>
</feature>
<organism evidence="4 5">
    <name type="scientific">Hyaloperonospora arabidopsidis (strain Emoy2)</name>
    <name type="common">Downy mildew agent</name>
    <name type="synonym">Peronospora arabidopsidis</name>
    <dbReference type="NCBI Taxonomy" id="559515"/>
    <lineage>
        <taxon>Eukaryota</taxon>
        <taxon>Sar</taxon>
        <taxon>Stramenopiles</taxon>
        <taxon>Oomycota</taxon>
        <taxon>Peronosporomycetes</taxon>
        <taxon>Peronosporales</taxon>
        <taxon>Peronosporaceae</taxon>
        <taxon>Hyaloperonospora</taxon>
    </lineage>
</organism>
<dbReference type="AlphaFoldDB" id="M4BIP0"/>
<accession>M4BIP0</accession>
<dbReference type="EMBL" id="AB922323">
    <property type="protein sequence ID" value="BAP68898.1"/>
    <property type="molecule type" value="mRNA"/>
</dbReference>
<reference evidence="5" key="1">
    <citation type="journal article" date="2010" name="Science">
        <title>Signatures of adaptation to obligate biotrophy in the Hyaloperonospora arabidopsidis genome.</title>
        <authorList>
            <person name="Baxter L."/>
            <person name="Tripathy S."/>
            <person name="Ishaque N."/>
            <person name="Boot N."/>
            <person name="Cabral A."/>
            <person name="Kemen E."/>
            <person name="Thines M."/>
            <person name="Ah-Fong A."/>
            <person name="Anderson R."/>
            <person name="Badejoko W."/>
            <person name="Bittner-Eddy P."/>
            <person name="Boore J.L."/>
            <person name="Chibucos M.C."/>
            <person name="Coates M."/>
            <person name="Dehal P."/>
            <person name="Delehaunty K."/>
            <person name="Dong S."/>
            <person name="Downton P."/>
            <person name="Dumas B."/>
            <person name="Fabro G."/>
            <person name="Fronick C."/>
            <person name="Fuerstenberg S.I."/>
            <person name="Fulton L."/>
            <person name="Gaulin E."/>
            <person name="Govers F."/>
            <person name="Hughes L."/>
            <person name="Humphray S."/>
            <person name="Jiang R.H."/>
            <person name="Judelson H."/>
            <person name="Kamoun S."/>
            <person name="Kyung K."/>
            <person name="Meijer H."/>
            <person name="Minx P."/>
            <person name="Morris P."/>
            <person name="Nelson J."/>
            <person name="Phuntumart V."/>
            <person name="Qutob D."/>
            <person name="Rehmany A."/>
            <person name="Rougon-Cardoso A."/>
            <person name="Ryden P."/>
            <person name="Torto-Alalibo T."/>
            <person name="Studholme D."/>
            <person name="Wang Y."/>
            <person name="Win J."/>
            <person name="Wood J."/>
            <person name="Clifton S.W."/>
            <person name="Rogers J."/>
            <person name="Van den Ackerveken G."/>
            <person name="Jones J.D."/>
            <person name="McDowell J.M."/>
            <person name="Beynon J."/>
            <person name="Tyler B.M."/>
        </authorList>
    </citation>
    <scope>NUCLEOTIDE SEQUENCE [LARGE SCALE GENOMIC DNA]</scope>
    <source>
        <strain evidence="5">Emoy2</strain>
    </source>
</reference>
<reference evidence="4" key="3">
    <citation type="submission" date="2015-06" db="UniProtKB">
        <authorList>
            <consortium name="EnsemblProtists"/>
        </authorList>
    </citation>
    <scope>IDENTIFICATION</scope>
    <source>
        <strain evidence="4">Emoy2</strain>
    </source>
</reference>